<dbReference type="GO" id="GO:0005737">
    <property type="term" value="C:cytoplasm"/>
    <property type="evidence" value="ECO:0007669"/>
    <property type="project" value="UniProtKB-SubCell"/>
</dbReference>
<evidence type="ECO:0000256" key="11">
    <source>
        <dbReference type="HAMAP-Rule" id="MF_00004"/>
    </source>
</evidence>
<dbReference type="HAMAP" id="MF_00004">
    <property type="entry name" value="Aden_phosphoribosyltr"/>
    <property type="match status" value="1"/>
</dbReference>
<evidence type="ECO:0000259" key="12">
    <source>
        <dbReference type="Pfam" id="PF00156"/>
    </source>
</evidence>
<sequence>MSYDELYIKSVIRSIPDWPEPGVIFRDVTPVFKDPKAMRMVCDAFIQRYMNTDITHIACIDARGFILGSVVAYQLNLPMVLIRKKGKLPGDTLSQEYNLEYGTAAIEMQTDALQPVAEANVLVFDDLIATGGTVMAALSLINKLGGKVHEVASLIDLPDLMGSQKIQDSNVAVFSLLAYEGL</sequence>
<comment type="pathway">
    <text evidence="4 11">Purine metabolism; AMP biosynthesis via salvage pathway; AMP from adenine: step 1/1.</text>
</comment>
<dbReference type="NCBIfam" id="TIGR01090">
    <property type="entry name" value="apt"/>
    <property type="match status" value="1"/>
</dbReference>
<dbReference type="InterPro" id="IPR005764">
    <property type="entry name" value="Ade_phspho_trans"/>
</dbReference>
<evidence type="ECO:0000256" key="10">
    <source>
        <dbReference type="ARBA" id="ARBA00022726"/>
    </source>
</evidence>
<evidence type="ECO:0000256" key="2">
    <source>
        <dbReference type="ARBA" id="ARBA00003968"/>
    </source>
</evidence>
<dbReference type="InterPro" id="IPR050054">
    <property type="entry name" value="UPRTase/APRTase"/>
</dbReference>
<comment type="catalytic activity">
    <reaction evidence="1 11">
        <text>AMP + diphosphate = 5-phospho-alpha-D-ribose 1-diphosphate + adenine</text>
        <dbReference type="Rhea" id="RHEA:16609"/>
        <dbReference type="ChEBI" id="CHEBI:16708"/>
        <dbReference type="ChEBI" id="CHEBI:33019"/>
        <dbReference type="ChEBI" id="CHEBI:58017"/>
        <dbReference type="ChEBI" id="CHEBI:456215"/>
        <dbReference type="EC" id="2.4.2.7"/>
    </reaction>
</comment>
<dbReference type="PANTHER" id="PTHR32315">
    <property type="entry name" value="ADENINE PHOSPHORIBOSYLTRANSFERASE"/>
    <property type="match status" value="1"/>
</dbReference>
<protein>
    <recommendedName>
        <fullName evidence="6 11">Adenine phosphoribosyltransferase</fullName>
        <shortName evidence="11">APRT</shortName>
        <ecNumber evidence="6 11">2.4.2.7</ecNumber>
    </recommendedName>
</protein>
<dbReference type="RefSeq" id="WP_151056063.1">
    <property type="nucleotide sequence ID" value="NZ_CP044222.1"/>
</dbReference>
<dbReference type="NCBIfam" id="NF002634">
    <property type="entry name" value="PRK02304.1-3"/>
    <property type="match status" value="1"/>
</dbReference>
<keyword evidence="8 11" id="KW-0328">Glycosyltransferase</keyword>
<dbReference type="GO" id="GO:0016208">
    <property type="term" value="F:AMP binding"/>
    <property type="evidence" value="ECO:0007669"/>
    <property type="project" value="TreeGrafter"/>
</dbReference>
<dbReference type="GO" id="GO:0006168">
    <property type="term" value="P:adenine salvage"/>
    <property type="evidence" value="ECO:0007669"/>
    <property type="project" value="InterPro"/>
</dbReference>
<keyword evidence="14" id="KW-1185">Reference proteome</keyword>
<dbReference type="Proteomes" id="UP000325606">
    <property type="component" value="Chromosome"/>
</dbReference>
<evidence type="ECO:0000313" key="13">
    <source>
        <dbReference type="EMBL" id="QEW07040.1"/>
    </source>
</evidence>
<keyword evidence="9 11" id="KW-0808">Transferase</keyword>
<evidence type="ECO:0000256" key="9">
    <source>
        <dbReference type="ARBA" id="ARBA00022679"/>
    </source>
</evidence>
<evidence type="ECO:0000256" key="8">
    <source>
        <dbReference type="ARBA" id="ARBA00022676"/>
    </source>
</evidence>
<comment type="subcellular location">
    <subcellularLocation>
        <location evidence="3 11">Cytoplasm</location>
    </subcellularLocation>
</comment>
<dbReference type="AlphaFoldDB" id="A0A5J6LEK0"/>
<dbReference type="Gene3D" id="3.40.50.2020">
    <property type="match status" value="1"/>
</dbReference>
<evidence type="ECO:0000256" key="1">
    <source>
        <dbReference type="ARBA" id="ARBA00000868"/>
    </source>
</evidence>
<comment type="subunit">
    <text evidence="11">Homodimer.</text>
</comment>
<dbReference type="InterPro" id="IPR029057">
    <property type="entry name" value="PRTase-like"/>
</dbReference>
<keyword evidence="10 11" id="KW-0660">Purine salvage</keyword>
<accession>A0A5J6LEK0</accession>
<dbReference type="Pfam" id="PF00156">
    <property type="entry name" value="Pribosyltran"/>
    <property type="match status" value="1"/>
</dbReference>
<dbReference type="EMBL" id="CP044222">
    <property type="protein sequence ID" value="QEW07040.1"/>
    <property type="molecule type" value="Genomic_DNA"/>
</dbReference>
<evidence type="ECO:0000256" key="4">
    <source>
        <dbReference type="ARBA" id="ARBA00004659"/>
    </source>
</evidence>
<keyword evidence="7 11" id="KW-0963">Cytoplasm</keyword>
<evidence type="ECO:0000256" key="6">
    <source>
        <dbReference type="ARBA" id="ARBA00011893"/>
    </source>
</evidence>
<dbReference type="GO" id="GO:0044209">
    <property type="term" value="P:AMP salvage"/>
    <property type="evidence" value="ECO:0007669"/>
    <property type="project" value="UniProtKB-UniRule"/>
</dbReference>
<dbReference type="InterPro" id="IPR000836">
    <property type="entry name" value="PRTase_dom"/>
</dbReference>
<dbReference type="KEGG" id="nik:F5I99_11265"/>
<reference evidence="13 14" key="1">
    <citation type="submission" date="2019-09" db="EMBL/GenBank/DDBJ databases">
        <title>Nitrincola iocasae sp. nov., a bacterium isolated from the sediment collected at a cold seep field in South China Sea.</title>
        <authorList>
            <person name="Zhang H."/>
            <person name="Wang H."/>
            <person name="Li C."/>
        </authorList>
    </citation>
    <scope>NUCLEOTIDE SEQUENCE [LARGE SCALE GENOMIC DNA]</scope>
    <source>
        <strain evidence="13 14">KXZD1103</strain>
    </source>
</reference>
<dbReference type="GO" id="GO:0003999">
    <property type="term" value="F:adenine phosphoribosyltransferase activity"/>
    <property type="evidence" value="ECO:0007669"/>
    <property type="project" value="UniProtKB-UniRule"/>
</dbReference>
<gene>
    <name evidence="11" type="primary">apt</name>
    <name evidence="13" type="ORF">F5I99_11265</name>
</gene>
<dbReference type="SUPFAM" id="SSF53271">
    <property type="entry name" value="PRTase-like"/>
    <property type="match status" value="1"/>
</dbReference>
<evidence type="ECO:0000313" key="14">
    <source>
        <dbReference type="Proteomes" id="UP000325606"/>
    </source>
</evidence>
<dbReference type="PANTHER" id="PTHR32315:SF3">
    <property type="entry name" value="ADENINE PHOSPHORIBOSYLTRANSFERASE"/>
    <property type="match status" value="1"/>
</dbReference>
<dbReference type="CDD" id="cd06223">
    <property type="entry name" value="PRTases_typeI"/>
    <property type="match status" value="1"/>
</dbReference>
<evidence type="ECO:0000256" key="7">
    <source>
        <dbReference type="ARBA" id="ARBA00022490"/>
    </source>
</evidence>
<dbReference type="EC" id="2.4.2.7" evidence="6 11"/>
<organism evidence="13 14">
    <name type="scientific">Nitrincola iocasae</name>
    <dbReference type="NCBI Taxonomy" id="2614693"/>
    <lineage>
        <taxon>Bacteria</taxon>
        <taxon>Pseudomonadati</taxon>
        <taxon>Pseudomonadota</taxon>
        <taxon>Gammaproteobacteria</taxon>
        <taxon>Oceanospirillales</taxon>
        <taxon>Oceanospirillaceae</taxon>
        <taxon>Nitrincola</taxon>
    </lineage>
</organism>
<dbReference type="FunFam" id="3.40.50.2020:FF:000021">
    <property type="entry name" value="Adenine phosphoribosyltransferase"/>
    <property type="match status" value="1"/>
</dbReference>
<name>A0A5J6LEK0_9GAMM</name>
<comment type="function">
    <text evidence="2 11">Catalyzes a salvage reaction resulting in the formation of AMP, that is energically less costly than de novo synthesis.</text>
</comment>
<dbReference type="GO" id="GO:0006166">
    <property type="term" value="P:purine ribonucleoside salvage"/>
    <property type="evidence" value="ECO:0007669"/>
    <property type="project" value="UniProtKB-UniRule"/>
</dbReference>
<comment type="similarity">
    <text evidence="5 11">Belongs to the purine/pyrimidine phosphoribosyltransferase family.</text>
</comment>
<evidence type="ECO:0000256" key="3">
    <source>
        <dbReference type="ARBA" id="ARBA00004496"/>
    </source>
</evidence>
<dbReference type="NCBIfam" id="NF002636">
    <property type="entry name" value="PRK02304.1-5"/>
    <property type="match status" value="1"/>
</dbReference>
<proteinExistence type="inferred from homology"/>
<dbReference type="UniPathway" id="UPA00588">
    <property type="reaction ID" value="UER00646"/>
</dbReference>
<dbReference type="GO" id="GO:0002055">
    <property type="term" value="F:adenine binding"/>
    <property type="evidence" value="ECO:0007669"/>
    <property type="project" value="TreeGrafter"/>
</dbReference>
<evidence type="ECO:0000256" key="5">
    <source>
        <dbReference type="ARBA" id="ARBA00008391"/>
    </source>
</evidence>
<feature type="domain" description="Phosphoribosyltransferase" evidence="12">
    <location>
        <begin position="39"/>
        <end position="158"/>
    </location>
</feature>